<evidence type="ECO:0000256" key="1">
    <source>
        <dbReference type="SAM" id="MobiDB-lite"/>
    </source>
</evidence>
<name>A0A3S4JA18_9ENTR</name>
<dbReference type="AlphaFoldDB" id="A0A3S4JA18"/>
<dbReference type="KEGG" id="clap:NCTC11466_01082"/>
<evidence type="ECO:0000313" key="3">
    <source>
        <dbReference type="Proteomes" id="UP000274122"/>
    </source>
</evidence>
<evidence type="ECO:0000313" key="2">
    <source>
        <dbReference type="EMBL" id="VEB95943.1"/>
    </source>
</evidence>
<dbReference type="Proteomes" id="UP000274122">
    <property type="component" value="Chromosome"/>
</dbReference>
<feature type="region of interest" description="Disordered" evidence="1">
    <location>
        <begin position="1"/>
        <end position="21"/>
    </location>
</feature>
<sequence>MGALSGEPFSPSSVDQNRSSRKLRLARLEKTTAKIISKKKIIIVIR</sequence>
<organism evidence="2 3">
    <name type="scientific">Cedecea lapagei</name>
    <dbReference type="NCBI Taxonomy" id="158823"/>
    <lineage>
        <taxon>Bacteria</taxon>
        <taxon>Pseudomonadati</taxon>
        <taxon>Pseudomonadota</taxon>
        <taxon>Gammaproteobacteria</taxon>
        <taxon>Enterobacterales</taxon>
        <taxon>Enterobacteriaceae</taxon>
        <taxon>Cedecea</taxon>
    </lineage>
</organism>
<proteinExistence type="predicted"/>
<keyword evidence="3" id="KW-1185">Reference proteome</keyword>
<gene>
    <name evidence="2" type="ORF">NCTC11466_01082</name>
</gene>
<reference evidence="2 3" key="1">
    <citation type="submission" date="2018-12" db="EMBL/GenBank/DDBJ databases">
        <authorList>
            <consortium name="Pathogen Informatics"/>
        </authorList>
    </citation>
    <scope>NUCLEOTIDE SEQUENCE [LARGE SCALE GENOMIC DNA]</scope>
    <source>
        <strain evidence="2 3">NCTC11466</strain>
    </source>
</reference>
<accession>A0A3S4JA18</accession>
<dbReference type="EMBL" id="LR134201">
    <property type="protein sequence ID" value="VEB95943.1"/>
    <property type="molecule type" value="Genomic_DNA"/>
</dbReference>
<protein>
    <submittedName>
        <fullName evidence="2">Uncharacterized protein</fullName>
    </submittedName>
</protein>